<dbReference type="AlphaFoldDB" id="G1WXJ0"/>
<feature type="region of interest" description="Disordered" evidence="2">
    <location>
        <begin position="1"/>
        <end position="26"/>
    </location>
</feature>
<evidence type="ECO:0008006" key="5">
    <source>
        <dbReference type="Google" id="ProtNLM"/>
    </source>
</evidence>
<protein>
    <recommendedName>
        <fullName evidence="5">DUF4939 domain-containing protein</fullName>
    </recommendedName>
</protein>
<feature type="coiled-coil region" evidence="1">
    <location>
        <begin position="27"/>
        <end position="72"/>
    </location>
</feature>
<evidence type="ECO:0000256" key="2">
    <source>
        <dbReference type="SAM" id="MobiDB-lite"/>
    </source>
</evidence>
<keyword evidence="4" id="KW-1185">Reference proteome</keyword>
<comment type="caution">
    <text evidence="3">The sequence shown here is derived from an EMBL/GenBank/DDBJ whole genome shotgun (WGS) entry which is preliminary data.</text>
</comment>
<organism evidence="3 4">
    <name type="scientific">Arthrobotrys oligospora (strain ATCC 24927 / CBS 115.81 / DSM 1491)</name>
    <name type="common">Nematode-trapping fungus</name>
    <name type="synonym">Didymozoophaga oligospora</name>
    <dbReference type="NCBI Taxonomy" id="756982"/>
    <lineage>
        <taxon>Eukaryota</taxon>
        <taxon>Fungi</taxon>
        <taxon>Dikarya</taxon>
        <taxon>Ascomycota</taxon>
        <taxon>Pezizomycotina</taxon>
        <taxon>Orbiliomycetes</taxon>
        <taxon>Orbiliales</taxon>
        <taxon>Orbiliaceae</taxon>
        <taxon>Orbilia</taxon>
        <taxon>Orbilia oligospora</taxon>
    </lineage>
</organism>
<dbReference type="HOGENOM" id="CLU_1586069_0_0_1"/>
<dbReference type="EMBL" id="ADOT01000001">
    <property type="protein sequence ID" value="EGX54386.1"/>
    <property type="molecule type" value="Genomic_DNA"/>
</dbReference>
<evidence type="ECO:0000313" key="4">
    <source>
        <dbReference type="Proteomes" id="UP000008784"/>
    </source>
</evidence>
<name>G1WXJ0_ARTOA</name>
<sequence>MNIDPTNNREGNSTNPQPENSPPPKTLEELQMQLEFLQKKYNQDIEETTTKISIMDSKKAKIEKEHNELQKRFNSIKPLRINDPTKFNGTPKKLDHFLQQLDTHFQLQTGRFPNNKTKIFFAGIYLKGTILQTYITYQQHYSKPIKEQKEHVVKVITNYNTFTKFLKQ</sequence>
<accession>G1WXJ0</accession>
<proteinExistence type="predicted"/>
<dbReference type="RefSeq" id="XP_011116952.1">
    <property type="nucleotide sequence ID" value="XM_011118650.1"/>
</dbReference>
<evidence type="ECO:0000313" key="3">
    <source>
        <dbReference type="EMBL" id="EGX54386.1"/>
    </source>
</evidence>
<dbReference type="STRING" id="756982.G1WXJ0"/>
<feature type="compositionally biased region" description="Polar residues" evidence="2">
    <location>
        <begin position="1"/>
        <end position="18"/>
    </location>
</feature>
<reference evidence="3 4" key="1">
    <citation type="journal article" date="2011" name="PLoS Pathog.">
        <title>Genomic and proteomic analyses of the fungus Arthrobotrys oligospora provide insights into nematode-trap formation.</title>
        <authorList>
            <person name="Yang J."/>
            <person name="Wang L."/>
            <person name="Ji X."/>
            <person name="Feng Y."/>
            <person name="Li X."/>
            <person name="Zou C."/>
            <person name="Xu J."/>
            <person name="Ren Y."/>
            <person name="Mi Q."/>
            <person name="Wu J."/>
            <person name="Liu S."/>
            <person name="Liu Y."/>
            <person name="Huang X."/>
            <person name="Wang H."/>
            <person name="Niu X."/>
            <person name="Li J."/>
            <person name="Liang L."/>
            <person name="Luo Y."/>
            <person name="Ji K."/>
            <person name="Zhou W."/>
            <person name="Yu Z."/>
            <person name="Li G."/>
            <person name="Liu Y."/>
            <person name="Li L."/>
            <person name="Qiao M."/>
            <person name="Feng L."/>
            <person name="Zhang K.-Q."/>
        </authorList>
    </citation>
    <scope>NUCLEOTIDE SEQUENCE [LARGE SCALE GENOMIC DNA]</scope>
    <source>
        <strain evidence="4">ATCC 24927 / CBS 115.81 / DSM 1491</strain>
    </source>
</reference>
<dbReference type="InParanoid" id="G1WXJ0"/>
<gene>
    <name evidence="3" type="ORF">AOL_s00001g1</name>
</gene>
<dbReference type="GeneID" id="22887937"/>
<keyword evidence="1" id="KW-0175">Coiled coil</keyword>
<dbReference type="Proteomes" id="UP000008784">
    <property type="component" value="Unassembled WGS sequence"/>
</dbReference>
<evidence type="ECO:0000256" key="1">
    <source>
        <dbReference type="SAM" id="Coils"/>
    </source>
</evidence>